<sequence length="158" mass="18006">MNNVSKLIISLALPFIASSIGSAFTMPEISTWYATLNKPFFNPPNWLFGPVWGSLFLLMGISLYMVWSKEENNLRARSAYIVFGLQLLLNTFWSIVFFGWHSPLLGFGIIILLWLAVWKTIRSFYRLNKTAGLIQVPYLLWLSFAAILNLAIVLLNKA</sequence>
<dbReference type="GO" id="GO:0033013">
    <property type="term" value="P:tetrapyrrole metabolic process"/>
    <property type="evidence" value="ECO:0007669"/>
    <property type="project" value="UniProtKB-ARBA"/>
</dbReference>
<protein>
    <submittedName>
        <fullName evidence="7">TspO protein</fullName>
    </submittedName>
</protein>
<dbReference type="Proteomes" id="UP000178951">
    <property type="component" value="Unassembled WGS sequence"/>
</dbReference>
<reference evidence="7 8" key="1">
    <citation type="journal article" date="2016" name="Nat. Commun.">
        <title>Thousands of microbial genomes shed light on interconnected biogeochemical processes in an aquifer system.</title>
        <authorList>
            <person name="Anantharaman K."/>
            <person name="Brown C.T."/>
            <person name="Hug L.A."/>
            <person name="Sharon I."/>
            <person name="Castelle C.J."/>
            <person name="Probst A.J."/>
            <person name="Thomas B.C."/>
            <person name="Singh A."/>
            <person name="Wilkins M.J."/>
            <person name="Karaoz U."/>
            <person name="Brodie E.L."/>
            <person name="Williams K.H."/>
            <person name="Hubbard S.S."/>
            <person name="Banfield J.F."/>
        </authorList>
    </citation>
    <scope>NUCLEOTIDE SEQUENCE [LARGE SCALE GENOMIC DNA]</scope>
</reference>
<dbReference type="EMBL" id="MEUF01000040">
    <property type="protein sequence ID" value="OGC34678.1"/>
    <property type="molecule type" value="Genomic_DNA"/>
</dbReference>
<dbReference type="PIRSF" id="PIRSF005859">
    <property type="entry name" value="PBR"/>
    <property type="match status" value="1"/>
</dbReference>
<organism evidence="7 8">
    <name type="scientific">candidate division WOR-1 bacterium RIFOXYB2_FULL_48_7</name>
    <dbReference type="NCBI Taxonomy" id="1802583"/>
    <lineage>
        <taxon>Bacteria</taxon>
        <taxon>Bacillati</taxon>
        <taxon>Saganbacteria</taxon>
    </lineage>
</organism>
<dbReference type="InterPro" id="IPR004307">
    <property type="entry name" value="TspO_MBR"/>
</dbReference>
<evidence type="ECO:0000256" key="3">
    <source>
        <dbReference type="ARBA" id="ARBA00022692"/>
    </source>
</evidence>
<dbReference type="InterPro" id="IPR038330">
    <property type="entry name" value="TspO/MBR-related_sf"/>
</dbReference>
<dbReference type="PANTHER" id="PTHR10057:SF0">
    <property type="entry name" value="TRANSLOCATOR PROTEIN"/>
    <property type="match status" value="1"/>
</dbReference>
<evidence type="ECO:0000256" key="2">
    <source>
        <dbReference type="ARBA" id="ARBA00007524"/>
    </source>
</evidence>
<evidence type="ECO:0000256" key="4">
    <source>
        <dbReference type="ARBA" id="ARBA00022989"/>
    </source>
</evidence>
<comment type="subcellular location">
    <subcellularLocation>
        <location evidence="1">Membrane</location>
        <topology evidence="1">Multi-pass membrane protein</topology>
    </subcellularLocation>
</comment>
<gene>
    <name evidence="7" type="ORF">A2311_05550</name>
</gene>
<evidence type="ECO:0000256" key="5">
    <source>
        <dbReference type="ARBA" id="ARBA00023136"/>
    </source>
</evidence>
<dbReference type="Gene3D" id="1.20.1260.100">
    <property type="entry name" value="TspO/MBR protein"/>
    <property type="match status" value="1"/>
</dbReference>
<evidence type="ECO:0000256" key="6">
    <source>
        <dbReference type="SAM" id="Phobius"/>
    </source>
</evidence>
<comment type="caution">
    <text evidence="7">The sequence shown here is derived from an EMBL/GenBank/DDBJ whole genome shotgun (WGS) entry which is preliminary data.</text>
</comment>
<keyword evidence="4 6" id="KW-1133">Transmembrane helix</keyword>
<feature type="transmembrane region" description="Helical" evidence="6">
    <location>
        <begin position="133"/>
        <end position="155"/>
    </location>
</feature>
<feature type="transmembrane region" description="Helical" evidence="6">
    <location>
        <begin position="47"/>
        <end position="67"/>
    </location>
</feature>
<dbReference type="CDD" id="cd15904">
    <property type="entry name" value="TSPO_MBR"/>
    <property type="match status" value="1"/>
</dbReference>
<name>A0A1F4TPR5_UNCSA</name>
<dbReference type="Pfam" id="PF03073">
    <property type="entry name" value="TspO_MBR"/>
    <property type="match status" value="1"/>
</dbReference>
<evidence type="ECO:0000313" key="8">
    <source>
        <dbReference type="Proteomes" id="UP000178951"/>
    </source>
</evidence>
<evidence type="ECO:0000313" key="7">
    <source>
        <dbReference type="EMBL" id="OGC34678.1"/>
    </source>
</evidence>
<comment type="similarity">
    <text evidence="2">Belongs to the TspO/BZRP family.</text>
</comment>
<dbReference type="GO" id="GO:0016020">
    <property type="term" value="C:membrane"/>
    <property type="evidence" value="ECO:0007669"/>
    <property type="project" value="UniProtKB-SubCell"/>
</dbReference>
<keyword evidence="3 6" id="KW-0812">Transmembrane</keyword>
<keyword evidence="5 6" id="KW-0472">Membrane</keyword>
<proteinExistence type="inferred from homology"/>
<accession>A0A1F4TPR5</accession>
<dbReference type="FunFam" id="1.20.1260.100:FF:000001">
    <property type="entry name" value="translocator protein 2"/>
    <property type="match status" value="1"/>
</dbReference>
<evidence type="ECO:0000256" key="1">
    <source>
        <dbReference type="ARBA" id="ARBA00004141"/>
    </source>
</evidence>
<dbReference type="PANTHER" id="PTHR10057">
    <property type="entry name" value="PERIPHERAL-TYPE BENZODIAZEPINE RECEPTOR"/>
    <property type="match status" value="1"/>
</dbReference>
<feature type="transmembrane region" description="Helical" evidence="6">
    <location>
        <begin position="104"/>
        <end position="121"/>
    </location>
</feature>
<dbReference type="AlphaFoldDB" id="A0A1F4TPR5"/>